<evidence type="ECO:0000313" key="1">
    <source>
        <dbReference type="EMBL" id="BBX55824.1"/>
    </source>
</evidence>
<dbReference type="EMBL" id="AP022572">
    <property type="protein sequence ID" value="BBX55824.1"/>
    <property type="molecule type" value="Genomic_DNA"/>
</dbReference>
<keyword evidence="2" id="KW-1185">Reference proteome</keyword>
<reference evidence="1 2" key="1">
    <citation type="journal article" date="2019" name="Emerg. Microbes Infect.">
        <title>Comprehensive subspecies identification of 175 nontuberculous mycobacteria species based on 7547 genomic profiles.</title>
        <authorList>
            <person name="Matsumoto Y."/>
            <person name="Kinjo T."/>
            <person name="Motooka D."/>
            <person name="Nabeya D."/>
            <person name="Jung N."/>
            <person name="Uechi K."/>
            <person name="Horii T."/>
            <person name="Iida T."/>
            <person name="Fujita J."/>
            <person name="Nakamura S."/>
        </authorList>
    </citation>
    <scope>NUCLEOTIDE SEQUENCE [LARGE SCALE GENOMIC DNA]</scope>
    <source>
        <strain evidence="1 2">JCM 12657</strain>
    </source>
</reference>
<name>A0A7I7L7P9_9MYCO</name>
<dbReference type="AlphaFoldDB" id="A0A7I7L7P9"/>
<accession>A0A7I7L7P9</accession>
<protein>
    <submittedName>
        <fullName evidence="1">Uncharacterized protein</fullName>
    </submittedName>
</protein>
<proteinExistence type="predicted"/>
<dbReference type="KEGG" id="msho:MSHO_11690"/>
<sequence length="128" mass="12753">MNISKAIVGAATAPIRAGVAVADAGLSVAAVALGAVKQSLGEESPKTVDLITDLFPLRGAIVGANRVAELTENDRAMGRALVRGGAADKLMRPGGIVDLLTAPGGLLDRVSAADSSSLERILAPGGAR</sequence>
<evidence type="ECO:0000313" key="2">
    <source>
        <dbReference type="Proteomes" id="UP000467164"/>
    </source>
</evidence>
<gene>
    <name evidence="1" type="ORF">MSHO_11690</name>
</gene>
<organism evidence="1 2">
    <name type="scientific">Mycobacterium shottsii</name>
    <dbReference type="NCBI Taxonomy" id="133549"/>
    <lineage>
        <taxon>Bacteria</taxon>
        <taxon>Bacillati</taxon>
        <taxon>Actinomycetota</taxon>
        <taxon>Actinomycetes</taxon>
        <taxon>Mycobacteriales</taxon>
        <taxon>Mycobacteriaceae</taxon>
        <taxon>Mycobacterium</taxon>
        <taxon>Mycobacterium ulcerans group</taxon>
    </lineage>
</organism>
<dbReference type="Proteomes" id="UP000467164">
    <property type="component" value="Chromosome"/>
</dbReference>